<comment type="similarity">
    <text evidence="3">Belongs to the inositol monophosphatase superfamily.</text>
</comment>
<evidence type="ECO:0000256" key="2">
    <source>
        <dbReference type="ARBA" id="ARBA00004970"/>
    </source>
</evidence>
<dbReference type="GO" id="GO:0004401">
    <property type="term" value="F:histidinol-phosphatase activity"/>
    <property type="evidence" value="ECO:0007669"/>
    <property type="project" value="UniProtKB-UniRule"/>
</dbReference>
<dbReference type="InterPro" id="IPR020583">
    <property type="entry name" value="Inositol_monoP_metal-BS"/>
</dbReference>
<dbReference type="GO" id="GO:0000105">
    <property type="term" value="P:L-histidine biosynthetic process"/>
    <property type="evidence" value="ECO:0007669"/>
    <property type="project" value="UniProtKB-UniRule"/>
</dbReference>
<evidence type="ECO:0000256" key="3">
    <source>
        <dbReference type="ARBA" id="ARBA00009759"/>
    </source>
</evidence>
<evidence type="ECO:0000256" key="5">
    <source>
        <dbReference type="ARBA" id="ARBA00022605"/>
    </source>
</evidence>
<keyword evidence="6 12" id="KW-0479">Metal-binding</keyword>
<feature type="binding site" evidence="12">
    <location>
        <position position="208"/>
    </location>
    <ligand>
        <name>Mg(2+)</name>
        <dbReference type="ChEBI" id="CHEBI:18420"/>
        <label>1</label>
        <note>catalytic</note>
    </ligand>
</feature>
<evidence type="ECO:0000256" key="6">
    <source>
        <dbReference type="ARBA" id="ARBA00022723"/>
    </source>
</evidence>
<name>A0A1E5QB83_9PROT</name>
<dbReference type="Proteomes" id="UP000095347">
    <property type="component" value="Unassembled WGS sequence"/>
</dbReference>
<keyword evidence="5" id="KW-0028">Amino-acid biosynthesis</keyword>
<evidence type="ECO:0000313" key="14">
    <source>
        <dbReference type="Proteomes" id="UP000095347"/>
    </source>
</evidence>
<dbReference type="AlphaFoldDB" id="A0A1E5QB83"/>
<dbReference type="GO" id="GO:0046872">
    <property type="term" value="F:metal ion binding"/>
    <property type="evidence" value="ECO:0007669"/>
    <property type="project" value="UniProtKB-KW"/>
</dbReference>
<keyword evidence="7" id="KW-0378">Hydrolase</keyword>
<feature type="binding site" evidence="12">
    <location>
        <position position="87"/>
    </location>
    <ligand>
        <name>Mg(2+)</name>
        <dbReference type="ChEBI" id="CHEBI:18420"/>
        <label>1</label>
        <note>catalytic</note>
    </ligand>
</feature>
<dbReference type="FunFam" id="3.30.540.10:FF:000030">
    <property type="entry name" value="Inositol monophosphatase"/>
    <property type="match status" value="1"/>
</dbReference>
<dbReference type="NCBIfam" id="TIGR02067">
    <property type="entry name" value="his_9_HisN"/>
    <property type="match status" value="1"/>
</dbReference>
<dbReference type="EC" id="3.1.3.15" evidence="4 11"/>
<dbReference type="Gene3D" id="3.30.540.10">
    <property type="entry name" value="Fructose-1,6-Bisphosphatase, subunit A, domain 1"/>
    <property type="match status" value="1"/>
</dbReference>
<comment type="catalytic activity">
    <reaction evidence="10">
        <text>L-histidinol phosphate + H2O = L-histidinol + phosphate</text>
        <dbReference type="Rhea" id="RHEA:14465"/>
        <dbReference type="ChEBI" id="CHEBI:15377"/>
        <dbReference type="ChEBI" id="CHEBI:43474"/>
        <dbReference type="ChEBI" id="CHEBI:57699"/>
        <dbReference type="ChEBI" id="CHEBI:57980"/>
        <dbReference type="EC" id="3.1.3.15"/>
    </reaction>
</comment>
<gene>
    <name evidence="13" type="ORF">BEN30_04145</name>
</gene>
<dbReference type="InterPro" id="IPR051090">
    <property type="entry name" value="Inositol_monoP_superfamily"/>
</dbReference>
<evidence type="ECO:0000313" key="13">
    <source>
        <dbReference type="EMBL" id="OEJ69278.1"/>
    </source>
</evidence>
<dbReference type="EMBL" id="MCGG01000008">
    <property type="protein sequence ID" value="OEJ69278.1"/>
    <property type="molecule type" value="Genomic_DNA"/>
</dbReference>
<dbReference type="PROSITE" id="PS00629">
    <property type="entry name" value="IMP_1"/>
    <property type="match status" value="1"/>
</dbReference>
<dbReference type="UniPathway" id="UPA00031">
    <property type="reaction ID" value="UER00013"/>
</dbReference>
<dbReference type="OrthoDB" id="9785695at2"/>
<comment type="pathway">
    <text evidence="2">Amino-acid biosynthesis; L-histidine biosynthesis; L-histidine from 5-phospho-alpha-D-ribose 1-diphosphate: step 8/9.</text>
</comment>
<keyword evidence="9" id="KW-0368">Histidine biosynthesis</keyword>
<evidence type="ECO:0000256" key="9">
    <source>
        <dbReference type="ARBA" id="ARBA00023102"/>
    </source>
</evidence>
<evidence type="ECO:0000256" key="10">
    <source>
        <dbReference type="ARBA" id="ARBA00049158"/>
    </source>
</evidence>
<dbReference type="PANTHER" id="PTHR43200">
    <property type="entry name" value="PHOSPHATASE"/>
    <property type="match status" value="1"/>
</dbReference>
<comment type="caution">
    <text evidence="13">The sequence shown here is derived from an EMBL/GenBank/DDBJ whole genome shotgun (WGS) entry which is preliminary data.</text>
</comment>
<feature type="binding site" evidence="12">
    <location>
        <position position="68"/>
    </location>
    <ligand>
        <name>Mg(2+)</name>
        <dbReference type="ChEBI" id="CHEBI:18420"/>
        <label>1</label>
        <note>catalytic</note>
    </ligand>
</feature>
<evidence type="ECO:0000256" key="1">
    <source>
        <dbReference type="ARBA" id="ARBA00001946"/>
    </source>
</evidence>
<evidence type="ECO:0000256" key="4">
    <source>
        <dbReference type="ARBA" id="ARBA00013085"/>
    </source>
</evidence>
<accession>A0A1E5QB83</accession>
<proteinExistence type="inferred from homology"/>
<protein>
    <recommendedName>
        <fullName evidence="4 11">Histidinol-phosphatase</fullName>
        <ecNumber evidence="4 11">3.1.3.15</ecNumber>
    </recommendedName>
</protein>
<dbReference type="PRINTS" id="PR00377">
    <property type="entry name" value="IMPHPHTASES"/>
</dbReference>
<sequence length="257" mass="27751">MTEFSDFKDLAVRLADAARPEILSRFRTGIAIDAKSDASPVTEADRTAERVMRTLINERFPSHGILGEEYGSENIDAEYVWVLDPIDGTNSFVTGKPLFGTLIALCQNGVPIVGLIDAPGVDERWIGVKGQATLHNGQAVTTRRLKALDQAWLYATTPAMFVGENKAAFERLSASVWRTVYGGDCYAYGLLASGHVDLVCEASLGTYDFAALVPVIEGAGGIITDWHGAPLTLQSEGRVLAAGDKSQHQVALKQLKR</sequence>
<reference evidence="14" key="1">
    <citation type="submission" date="2016-07" db="EMBL/GenBank/DDBJ databases">
        <authorList>
            <person name="Florea S."/>
            <person name="Webb J.S."/>
            <person name="Jaromczyk J."/>
            <person name="Schardl C.L."/>
        </authorList>
    </citation>
    <scope>NUCLEOTIDE SEQUENCE [LARGE SCALE GENOMIC DNA]</scope>
    <source>
        <strain evidence="14">MV-1</strain>
    </source>
</reference>
<dbReference type="InterPro" id="IPR000760">
    <property type="entry name" value="Inositol_monophosphatase-like"/>
</dbReference>
<dbReference type="Gene3D" id="3.40.190.80">
    <property type="match status" value="1"/>
</dbReference>
<keyword evidence="8 12" id="KW-0460">Magnesium</keyword>
<dbReference type="InterPro" id="IPR011809">
    <property type="entry name" value="His_9_proposed"/>
</dbReference>
<keyword evidence="14" id="KW-1185">Reference proteome</keyword>
<dbReference type="PANTHER" id="PTHR43200:SF6">
    <property type="entry name" value="3'(2'),5'-BISPHOSPHATE NUCLEOTIDASE"/>
    <property type="match status" value="1"/>
</dbReference>
<evidence type="ECO:0000256" key="11">
    <source>
        <dbReference type="NCBIfam" id="TIGR02067"/>
    </source>
</evidence>
<evidence type="ECO:0000256" key="12">
    <source>
        <dbReference type="PIRSR" id="PIRSR600760-2"/>
    </source>
</evidence>
<dbReference type="RefSeq" id="WP_069956743.1">
    <property type="nucleotide sequence ID" value="NZ_MCGG01000008.1"/>
</dbReference>
<evidence type="ECO:0000256" key="8">
    <source>
        <dbReference type="ARBA" id="ARBA00022842"/>
    </source>
</evidence>
<dbReference type="STRING" id="28181.BEN30_04145"/>
<organism evidence="13 14">
    <name type="scientific">Magnetovibrio blakemorei</name>
    <dbReference type="NCBI Taxonomy" id="28181"/>
    <lineage>
        <taxon>Bacteria</taxon>
        <taxon>Pseudomonadati</taxon>
        <taxon>Pseudomonadota</taxon>
        <taxon>Alphaproteobacteria</taxon>
        <taxon>Rhodospirillales</taxon>
        <taxon>Magnetovibrionaceae</taxon>
        <taxon>Magnetovibrio</taxon>
    </lineage>
</organism>
<comment type="cofactor">
    <cofactor evidence="1 12">
        <name>Mg(2+)</name>
        <dbReference type="ChEBI" id="CHEBI:18420"/>
    </cofactor>
</comment>
<dbReference type="SUPFAM" id="SSF56655">
    <property type="entry name" value="Carbohydrate phosphatase"/>
    <property type="match status" value="1"/>
</dbReference>
<feature type="binding site" evidence="12">
    <location>
        <position position="86"/>
    </location>
    <ligand>
        <name>Mg(2+)</name>
        <dbReference type="ChEBI" id="CHEBI:18420"/>
        <label>1</label>
        <note>catalytic</note>
    </ligand>
</feature>
<dbReference type="Pfam" id="PF00459">
    <property type="entry name" value="Inositol_P"/>
    <property type="match status" value="1"/>
</dbReference>
<evidence type="ECO:0000256" key="7">
    <source>
        <dbReference type="ARBA" id="ARBA00022801"/>
    </source>
</evidence>
<feature type="binding site" evidence="12">
    <location>
        <position position="84"/>
    </location>
    <ligand>
        <name>Mg(2+)</name>
        <dbReference type="ChEBI" id="CHEBI:18420"/>
        <label>1</label>
        <note>catalytic</note>
    </ligand>
</feature>
<dbReference type="CDD" id="cd01641">
    <property type="entry name" value="Bacterial_IMPase_like_1"/>
    <property type="match status" value="1"/>
</dbReference>